<dbReference type="SUPFAM" id="SSF53474">
    <property type="entry name" value="alpha/beta-Hydrolases"/>
    <property type="match status" value="1"/>
</dbReference>
<dbReference type="AlphaFoldDB" id="A0A1T3CZS1"/>
<dbReference type="PANTHER" id="PTHR48081:SF33">
    <property type="entry name" value="KYNURENINE FORMAMIDASE"/>
    <property type="match status" value="1"/>
</dbReference>
<feature type="domain" description="BD-FAE-like" evidence="4">
    <location>
        <begin position="38"/>
        <end position="233"/>
    </location>
</feature>
<comment type="pathway">
    <text evidence="3">Amino-acid degradation; L-tryptophan degradation via kynurenine pathway; L-kynurenine from L-tryptophan: step 2/2.</text>
</comment>
<gene>
    <name evidence="5" type="ORF">A0O28_0066380</name>
</gene>
<keyword evidence="6" id="KW-1185">Reference proteome</keyword>
<dbReference type="UniPathway" id="UPA00333">
    <property type="reaction ID" value="UER00454"/>
</dbReference>
<protein>
    <recommendedName>
        <fullName evidence="3">Kynurenine formamidase</fullName>
        <shortName evidence="3">KFA</shortName>
        <shortName evidence="3">KFase</shortName>
        <ecNumber evidence="3">3.5.1.9</ecNumber>
    </recommendedName>
    <alternativeName>
        <fullName evidence="3">Arylformamidase</fullName>
    </alternativeName>
    <alternativeName>
        <fullName evidence="3">N-formylkynurenine formamidase</fullName>
        <shortName evidence="3">FKF</shortName>
    </alternativeName>
</protein>
<comment type="caution">
    <text evidence="5">The sequence shown here is derived from an EMBL/GenBank/DDBJ whole genome shotgun (WGS) entry which is preliminary data.</text>
</comment>
<organism evidence="5 6">
    <name type="scientific">Trichoderma guizhouense</name>
    <dbReference type="NCBI Taxonomy" id="1491466"/>
    <lineage>
        <taxon>Eukaryota</taxon>
        <taxon>Fungi</taxon>
        <taxon>Dikarya</taxon>
        <taxon>Ascomycota</taxon>
        <taxon>Pezizomycotina</taxon>
        <taxon>Sordariomycetes</taxon>
        <taxon>Hypocreomycetidae</taxon>
        <taxon>Hypocreales</taxon>
        <taxon>Hypocreaceae</taxon>
        <taxon>Trichoderma</taxon>
    </lineage>
</organism>
<name>A0A1T3CZS1_9HYPO</name>
<comment type="subunit">
    <text evidence="3">Homodimer.</text>
</comment>
<feature type="active site" evidence="3">
    <location>
        <position position="218"/>
    </location>
</feature>
<dbReference type="PANTHER" id="PTHR48081">
    <property type="entry name" value="AB HYDROLASE SUPERFAMILY PROTEIN C4A8.06C"/>
    <property type="match status" value="1"/>
</dbReference>
<comment type="domain">
    <text evidence="3">The main chain amide nitrogen atoms of the second glycine and its adjacent residue in the HGGXW motif define the oxyanion hole, and stabilize the oxyanion that forms during the nucleophilic attack by the catalytic serine during substrate cleavage.</text>
</comment>
<comment type="catalytic activity">
    <reaction evidence="3">
        <text>N-formyl-L-kynurenine + H2O = L-kynurenine + formate + H(+)</text>
        <dbReference type="Rhea" id="RHEA:13009"/>
        <dbReference type="ChEBI" id="CHEBI:15377"/>
        <dbReference type="ChEBI" id="CHEBI:15378"/>
        <dbReference type="ChEBI" id="CHEBI:15740"/>
        <dbReference type="ChEBI" id="CHEBI:57959"/>
        <dbReference type="ChEBI" id="CHEBI:58629"/>
        <dbReference type="EC" id="3.5.1.9"/>
    </reaction>
</comment>
<dbReference type="InterPro" id="IPR027519">
    <property type="entry name" value="KFase_ver/fungi-typ"/>
</dbReference>
<dbReference type="GO" id="GO:0019441">
    <property type="term" value="P:L-tryptophan catabolic process to kynurenine"/>
    <property type="evidence" value="ECO:0007669"/>
    <property type="project" value="UniProtKB-UniRule"/>
</dbReference>
<sequence length="275" mass="30206">MATTDIPGLVFTSHKFGPHSLQEVGVWESGEAKSSGYWAIFIHGGAWRDRSNTFRDFIPSIKHMIQDQDKSSSIRGFMSLDYRLSDGTETPPVQHPDHIDDIAAGLSLLHEKYCLKDNYVLIGHSAGATLAFQLLMGVTSPQVTVSPPLPVAIIGISGIYDLVGINDRHDGNYAGFITSAFGSNQGDWQNASPAKFTGDFHENWPGDRLTILAHSQEDSLVDTPEADALQANLQRCKSPVHIVGNLRGEHDFVWQDGSQIAELVFDTLLKLPRLL</sequence>
<reference evidence="5 6" key="1">
    <citation type="submission" date="2016-04" db="EMBL/GenBank/DDBJ databases">
        <title>Multiple horizontal gene transfer events from other fungi enriched the ability of the initially mycotrophic fungus Trichoderma (Ascomycota) to feed on dead plant biomass.</title>
        <authorList>
            <person name="Atanasova L."/>
            <person name="Chenthamara K."/>
            <person name="Zhang J."/>
            <person name="Grujic M."/>
            <person name="Henrissat B."/>
            <person name="Kuo A."/>
            <person name="Aertz A."/>
            <person name="Salamov A."/>
            <person name="Lipzen A."/>
            <person name="Labutti K."/>
            <person name="Barry K."/>
            <person name="Miao Y."/>
            <person name="Rahimi M.J."/>
            <person name="Shen Q."/>
            <person name="Grigoriev I.V."/>
            <person name="Kubicek C.P."/>
            <person name="Druzhinina I.S."/>
        </authorList>
    </citation>
    <scope>NUCLEOTIDE SEQUENCE [LARGE SCALE GENOMIC DNA]</scope>
    <source>
        <strain evidence="5 6">NJAU 4742</strain>
    </source>
</reference>
<evidence type="ECO:0000259" key="4">
    <source>
        <dbReference type="Pfam" id="PF20434"/>
    </source>
</evidence>
<dbReference type="GO" id="GO:0034354">
    <property type="term" value="P:'de novo' NAD+ biosynthetic process from L-tryptophan"/>
    <property type="evidence" value="ECO:0007669"/>
    <property type="project" value="UniProtKB-UniRule"/>
</dbReference>
<dbReference type="InterPro" id="IPR050300">
    <property type="entry name" value="GDXG_lipolytic_enzyme"/>
</dbReference>
<feature type="short sequence motif" description="HGGXW" evidence="3">
    <location>
        <begin position="43"/>
        <end position="47"/>
    </location>
</feature>
<feature type="active site" evidence="3">
    <location>
        <position position="250"/>
    </location>
</feature>
<accession>A0A1T3CZS1</accession>
<evidence type="ECO:0000256" key="1">
    <source>
        <dbReference type="ARBA" id="ARBA00022801"/>
    </source>
</evidence>
<evidence type="ECO:0000256" key="3">
    <source>
        <dbReference type="HAMAP-Rule" id="MF_03014"/>
    </source>
</evidence>
<dbReference type="EMBL" id="LVVK01000003">
    <property type="protein sequence ID" value="OPB46517.1"/>
    <property type="molecule type" value="Genomic_DNA"/>
</dbReference>
<dbReference type="GO" id="GO:0004061">
    <property type="term" value="F:arylformamidase activity"/>
    <property type="evidence" value="ECO:0007669"/>
    <property type="project" value="UniProtKB-UniRule"/>
</dbReference>
<dbReference type="HAMAP" id="MF_03014">
    <property type="entry name" value="KFase"/>
    <property type="match status" value="1"/>
</dbReference>
<comment type="similarity">
    <text evidence="3">Belongs to the kynurenine formamidase family.</text>
</comment>
<feature type="active site" description="Nucleophile" evidence="3">
    <location>
        <position position="125"/>
    </location>
</feature>
<evidence type="ECO:0000313" key="5">
    <source>
        <dbReference type="EMBL" id="OPB46517.1"/>
    </source>
</evidence>
<evidence type="ECO:0000256" key="2">
    <source>
        <dbReference type="ARBA" id="ARBA00023079"/>
    </source>
</evidence>
<keyword evidence="1 3" id="KW-0378">Hydrolase</keyword>
<dbReference type="InterPro" id="IPR049492">
    <property type="entry name" value="BD-FAE-like_dom"/>
</dbReference>
<dbReference type="Proteomes" id="UP000191004">
    <property type="component" value="Unassembled WGS sequence"/>
</dbReference>
<comment type="function">
    <text evidence="3">Catalyzes the hydrolysis of N-formyl-L-kynurenine to L-kynurenine, the second step in the kynurenine pathway of tryptophan degradation. Kynurenine may be further oxidized to nicotinic acid, NAD(H) and NADP(H). Required for elimination of toxic metabolites.</text>
</comment>
<dbReference type="Pfam" id="PF20434">
    <property type="entry name" value="BD-FAE"/>
    <property type="match status" value="1"/>
</dbReference>
<evidence type="ECO:0000313" key="6">
    <source>
        <dbReference type="Proteomes" id="UP000191004"/>
    </source>
</evidence>
<proteinExistence type="inferred from homology"/>
<dbReference type="InterPro" id="IPR029058">
    <property type="entry name" value="AB_hydrolase_fold"/>
</dbReference>
<keyword evidence="2 3" id="KW-0823">Tryptophan catabolism</keyword>
<dbReference type="Gene3D" id="3.40.50.1820">
    <property type="entry name" value="alpha/beta hydrolase"/>
    <property type="match status" value="1"/>
</dbReference>
<dbReference type="EC" id="3.5.1.9" evidence="3"/>